<reference evidence="2" key="1">
    <citation type="journal article" date="2018" name="Genome Biol. Evol.">
        <title>Genomics and development of Lentinus tigrinus, a white-rot wood-decaying mushroom with dimorphic fruiting bodies.</title>
        <authorList>
            <person name="Wu B."/>
            <person name="Xu Z."/>
            <person name="Knudson A."/>
            <person name="Carlson A."/>
            <person name="Chen N."/>
            <person name="Kovaka S."/>
            <person name="LaButti K."/>
            <person name="Lipzen A."/>
            <person name="Pennachio C."/>
            <person name="Riley R."/>
            <person name="Schakwitz W."/>
            <person name="Umezawa K."/>
            <person name="Ohm R.A."/>
            <person name="Grigoriev I.V."/>
            <person name="Nagy L.G."/>
            <person name="Gibbons J."/>
            <person name="Hibbett D."/>
        </authorList>
    </citation>
    <scope>NUCLEOTIDE SEQUENCE [LARGE SCALE GENOMIC DNA]</scope>
    <source>
        <strain evidence="2">ALCF2SS1-6</strain>
    </source>
</reference>
<keyword evidence="3" id="KW-1185">Reference proteome</keyword>
<accession>A0A5C2SQ62</accession>
<name>A0A5C2SQ62_9APHY</name>
<feature type="compositionally biased region" description="Low complexity" evidence="1">
    <location>
        <begin position="36"/>
        <end position="51"/>
    </location>
</feature>
<organism evidence="2 3">
    <name type="scientific">Lentinus tigrinus ALCF2SS1-6</name>
    <dbReference type="NCBI Taxonomy" id="1328759"/>
    <lineage>
        <taxon>Eukaryota</taxon>
        <taxon>Fungi</taxon>
        <taxon>Dikarya</taxon>
        <taxon>Basidiomycota</taxon>
        <taxon>Agaricomycotina</taxon>
        <taxon>Agaricomycetes</taxon>
        <taxon>Polyporales</taxon>
        <taxon>Polyporaceae</taxon>
        <taxon>Lentinus</taxon>
    </lineage>
</organism>
<feature type="compositionally biased region" description="Pro residues" evidence="1">
    <location>
        <begin position="70"/>
        <end position="83"/>
    </location>
</feature>
<dbReference type="EMBL" id="ML122252">
    <property type="protein sequence ID" value="RPD65237.1"/>
    <property type="molecule type" value="Genomic_DNA"/>
</dbReference>
<dbReference type="OrthoDB" id="10559637at2759"/>
<evidence type="ECO:0000313" key="3">
    <source>
        <dbReference type="Proteomes" id="UP000313359"/>
    </source>
</evidence>
<evidence type="ECO:0000313" key="2">
    <source>
        <dbReference type="EMBL" id="RPD65237.1"/>
    </source>
</evidence>
<dbReference type="AlphaFoldDB" id="A0A5C2SQ62"/>
<proteinExistence type="predicted"/>
<protein>
    <submittedName>
        <fullName evidence="2">Uncharacterized protein</fullName>
    </submittedName>
</protein>
<dbReference type="Proteomes" id="UP000313359">
    <property type="component" value="Unassembled WGS sequence"/>
</dbReference>
<evidence type="ECO:0000256" key="1">
    <source>
        <dbReference type="SAM" id="MobiDB-lite"/>
    </source>
</evidence>
<gene>
    <name evidence="2" type="ORF">L227DRAFT_606783</name>
</gene>
<feature type="region of interest" description="Disordered" evidence="1">
    <location>
        <begin position="1"/>
        <end position="103"/>
    </location>
</feature>
<sequence length="197" mass="22167">MSAAAPNHTRPLRSILRNGNNPRTALRISIPSAQNSAATTTADASTRAVDAQNQTPIDDTPTEYDFYTPLPSPPLPPPPPPNTPTRLRFAAQPRHRPSRKREQQALQALPYNGALRPKARKISEDAHNALSIIDHAERAQVRRKHRSSGTDLERAALEALQTWGPEVWHREGWDANFVEYDDSTRRGRRLRRPEGVW</sequence>